<comment type="caution">
    <text evidence="10">The sequence shown here is derived from an EMBL/GenBank/DDBJ whole genome shotgun (WGS) entry which is preliminary data.</text>
</comment>
<evidence type="ECO:0000256" key="3">
    <source>
        <dbReference type="ARBA" id="ARBA00022729"/>
    </source>
</evidence>
<evidence type="ECO:0000256" key="2">
    <source>
        <dbReference type="ARBA" id="ARBA00022692"/>
    </source>
</evidence>
<keyword evidence="7" id="KW-0325">Glycoprotein</keyword>
<evidence type="ECO:0000256" key="1">
    <source>
        <dbReference type="ARBA" id="ARBA00004479"/>
    </source>
</evidence>
<organism evidence="10 11">
    <name type="scientific">Nyctereutes procyonoides</name>
    <name type="common">Raccoon dog</name>
    <name type="synonym">Canis procyonoides</name>
    <dbReference type="NCBI Taxonomy" id="34880"/>
    <lineage>
        <taxon>Eukaryota</taxon>
        <taxon>Metazoa</taxon>
        <taxon>Chordata</taxon>
        <taxon>Craniata</taxon>
        <taxon>Vertebrata</taxon>
        <taxon>Euteleostomi</taxon>
        <taxon>Mammalia</taxon>
        <taxon>Eutheria</taxon>
        <taxon>Laurasiatheria</taxon>
        <taxon>Carnivora</taxon>
        <taxon>Caniformia</taxon>
        <taxon>Canidae</taxon>
        <taxon>Nyctereutes</taxon>
    </lineage>
</organism>
<dbReference type="InterPro" id="IPR013783">
    <property type="entry name" value="Ig-like_fold"/>
</dbReference>
<dbReference type="SUPFAM" id="SSF49265">
    <property type="entry name" value="Fibronectin type III"/>
    <property type="match status" value="1"/>
</dbReference>
<dbReference type="Proteomes" id="UP000645828">
    <property type="component" value="Unassembled WGS sequence"/>
</dbReference>
<comment type="subcellular location">
    <subcellularLocation>
        <location evidence="1">Membrane</location>
        <topology evidence="1">Single-pass type I membrane protein</topology>
    </subcellularLocation>
</comment>
<keyword evidence="4 8" id="KW-1133">Transmembrane helix</keyword>
<name>A0A811Z1V5_NYCPR</name>
<evidence type="ECO:0000313" key="11">
    <source>
        <dbReference type="Proteomes" id="UP000645828"/>
    </source>
</evidence>
<accession>A0A811Z1V5</accession>
<evidence type="ECO:0000256" key="4">
    <source>
        <dbReference type="ARBA" id="ARBA00022989"/>
    </source>
</evidence>
<dbReference type="GO" id="GO:0009897">
    <property type="term" value="C:external side of plasma membrane"/>
    <property type="evidence" value="ECO:0007669"/>
    <property type="project" value="TreeGrafter"/>
</dbReference>
<dbReference type="EMBL" id="CAJHUB010000754">
    <property type="protein sequence ID" value="CAD7682995.1"/>
    <property type="molecule type" value="Genomic_DNA"/>
</dbReference>
<evidence type="ECO:0000256" key="6">
    <source>
        <dbReference type="ARBA" id="ARBA00023170"/>
    </source>
</evidence>
<keyword evidence="2 8" id="KW-0812">Transmembrane</keyword>
<gene>
    <name evidence="10" type="ORF">NYPRO_LOCUS15787</name>
</gene>
<dbReference type="GO" id="GO:0019983">
    <property type="term" value="F:interleukin-9 binding"/>
    <property type="evidence" value="ECO:0007669"/>
    <property type="project" value="TreeGrafter"/>
</dbReference>
<dbReference type="Gene3D" id="2.60.40.10">
    <property type="entry name" value="Immunoglobulins"/>
    <property type="match status" value="1"/>
</dbReference>
<evidence type="ECO:0000313" key="10">
    <source>
        <dbReference type="EMBL" id="CAD7682995.1"/>
    </source>
</evidence>
<keyword evidence="5 8" id="KW-0472">Membrane</keyword>
<reference evidence="10" key="1">
    <citation type="submission" date="2020-12" db="EMBL/GenBank/DDBJ databases">
        <authorList>
            <consortium name="Molecular Ecology Group"/>
        </authorList>
    </citation>
    <scope>NUCLEOTIDE SEQUENCE</scope>
    <source>
        <strain evidence="10">TBG_1078</strain>
    </source>
</reference>
<dbReference type="InterPro" id="IPR036116">
    <property type="entry name" value="FN3_sf"/>
</dbReference>
<sequence length="482" mass="53451">MGPRKCIWEDWSLEREALLPEWSTWLLICTWVGPGVSIHREGGGLEAGSFTCLKNNVLRIDCHWSAPELGQGPSPWLLFTSNHRLGSKHRCVFRASECAVVLPPEEVLVPPDNFTITFHHYVSGKEQVSLVDPQYLPWRHRKLDPPSDLQSNVSSGSCVLTWGVSPALEPLATILSYELAFKKQEEAWEQARHRDHIVGVTWLTLEAIELDPGSSYEARLRVQMATLKEEMVQEQHHEGQWSEWSYSTLVAVPVFLLLTSLTYLAVFRLSPRMKRSFYQNVPSLAPFFQSRYPDPVSSPQGASESSVQEVIAWLTYDPVDPWQSVVPEDEEEGPGAGFPGAVLGAGHVLHGGQLPAYLLQEDWVPASTSPMPAPPQSEGNSGDWAALGAANPLPSQEAHGALGPARLWPMAFLVTSIAWMPGEEVPVWEWVMVRGKTLLNGLHEDLRVLASLLPSAVTGCDLEPRLGQLHNVHFVENGPKSL</sequence>
<evidence type="ECO:0000256" key="8">
    <source>
        <dbReference type="SAM" id="Phobius"/>
    </source>
</evidence>
<dbReference type="CDD" id="cd00063">
    <property type="entry name" value="FN3"/>
    <property type="match status" value="1"/>
</dbReference>
<keyword evidence="11" id="KW-1185">Reference proteome</keyword>
<dbReference type="GO" id="GO:0016064">
    <property type="term" value="P:immunoglobulin mediated immune response"/>
    <property type="evidence" value="ECO:0007669"/>
    <property type="project" value="TreeGrafter"/>
</dbReference>
<feature type="transmembrane region" description="Helical" evidence="8">
    <location>
        <begin position="244"/>
        <end position="266"/>
    </location>
</feature>
<protein>
    <submittedName>
        <fullName evidence="10">(raccoon dog) hypothetical protein</fullName>
    </submittedName>
</protein>
<keyword evidence="6" id="KW-0675">Receptor</keyword>
<dbReference type="InterPro" id="IPR003961">
    <property type="entry name" value="FN3_dom"/>
</dbReference>
<dbReference type="AlphaFoldDB" id="A0A811Z1V5"/>
<dbReference type="PANTHER" id="PTHR23037:SF29">
    <property type="entry name" value="INTERLEUKIN-9 RECEPTOR"/>
    <property type="match status" value="1"/>
</dbReference>
<proteinExistence type="predicted"/>
<dbReference type="GO" id="GO:0004919">
    <property type="term" value="F:interleukin-9 receptor activity"/>
    <property type="evidence" value="ECO:0007669"/>
    <property type="project" value="TreeGrafter"/>
</dbReference>
<keyword evidence="3" id="KW-0732">Signal</keyword>
<evidence type="ECO:0000259" key="9">
    <source>
        <dbReference type="PROSITE" id="PS50853"/>
    </source>
</evidence>
<evidence type="ECO:0000256" key="7">
    <source>
        <dbReference type="ARBA" id="ARBA00023180"/>
    </source>
</evidence>
<dbReference type="PANTHER" id="PTHR23037">
    <property type="entry name" value="CYTOKINE RECEPTOR"/>
    <property type="match status" value="1"/>
</dbReference>
<feature type="domain" description="Fibronectin type-III" evidence="9">
    <location>
        <begin position="145"/>
        <end position="253"/>
    </location>
</feature>
<evidence type="ECO:0000256" key="5">
    <source>
        <dbReference type="ARBA" id="ARBA00023136"/>
    </source>
</evidence>
<dbReference type="PROSITE" id="PS50853">
    <property type="entry name" value="FN3"/>
    <property type="match status" value="1"/>
</dbReference>